<reference evidence="2" key="1">
    <citation type="journal article" date="2015" name="Nat. Genet.">
        <title>The genome and transcriptome of the zoonotic hookworm Ancylostoma ceylanicum identify infection-specific gene families.</title>
        <authorList>
            <person name="Schwarz E.M."/>
            <person name="Hu Y."/>
            <person name="Antoshechkin I."/>
            <person name="Miller M.M."/>
            <person name="Sternberg P.W."/>
            <person name="Aroian R.V."/>
        </authorList>
    </citation>
    <scope>NUCLEOTIDE SEQUENCE</scope>
    <source>
        <strain evidence="2">HY135</strain>
    </source>
</reference>
<dbReference type="EMBL" id="JARK01001431">
    <property type="protein sequence ID" value="EYC03300.1"/>
    <property type="molecule type" value="Genomic_DNA"/>
</dbReference>
<protein>
    <submittedName>
        <fullName evidence="1">Uncharacterized protein</fullName>
    </submittedName>
</protein>
<proteinExistence type="predicted"/>
<keyword evidence="2" id="KW-1185">Reference proteome</keyword>
<dbReference type="AlphaFoldDB" id="A0A016TKQ6"/>
<comment type="caution">
    <text evidence="1">The sequence shown here is derived from an EMBL/GenBank/DDBJ whole genome shotgun (WGS) entry which is preliminary data.</text>
</comment>
<sequence>MHRASHAKVATPKSHRTHSSLLYSQALMFYLVQGWSDSGSSGFRAKIHSLALKFDSTEKFKANFNGRVHFDSPPKTTTKVGISERDGQAEKEKMRFGISTKYMVEAPFYIPKHCSNVRGPKIRHRFCNNLT</sequence>
<accession>A0A016TKQ6</accession>
<organism evidence="1 2">
    <name type="scientific">Ancylostoma ceylanicum</name>
    <dbReference type="NCBI Taxonomy" id="53326"/>
    <lineage>
        <taxon>Eukaryota</taxon>
        <taxon>Metazoa</taxon>
        <taxon>Ecdysozoa</taxon>
        <taxon>Nematoda</taxon>
        <taxon>Chromadorea</taxon>
        <taxon>Rhabditida</taxon>
        <taxon>Rhabditina</taxon>
        <taxon>Rhabditomorpha</taxon>
        <taxon>Strongyloidea</taxon>
        <taxon>Ancylostomatidae</taxon>
        <taxon>Ancylostomatinae</taxon>
        <taxon>Ancylostoma</taxon>
    </lineage>
</organism>
<dbReference type="Proteomes" id="UP000024635">
    <property type="component" value="Unassembled WGS sequence"/>
</dbReference>
<gene>
    <name evidence="1" type="primary">Acey_s0095.g2860</name>
    <name evidence="1" type="ORF">Y032_0095g2860</name>
</gene>
<evidence type="ECO:0000313" key="2">
    <source>
        <dbReference type="Proteomes" id="UP000024635"/>
    </source>
</evidence>
<evidence type="ECO:0000313" key="1">
    <source>
        <dbReference type="EMBL" id="EYC03300.1"/>
    </source>
</evidence>
<name>A0A016TKQ6_9BILA</name>